<dbReference type="GO" id="GO:0016787">
    <property type="term" value="F:hydrolase activity"/>
    <property type="evidence" value="ECO:0007669"/>
    <property type="project" value="UniProtKB-KW"/>
</dbReference>
<dbReference type="EMBL" id="JAHKPV010000001">
    <property type="protein sequence ID" value="MBU2873170.1"/>
    <property type="molecule type" value="Genomic_DNA"/>
</dbReference>
<evidence type="ECO:0000313" key="1">
    <source>
        <dbReference type="EMBL" id="MBU2873170.1"/>
    </source>
</evidence>
<name>A0ABS6A6K8_9GAMM</name>
<dbReference type="Pfam" id="PF04203">
    <property type="entry name" value="Sortase"/>
    <property type="match status" value="1"/>
</dbReference>
<proteinExistence type="predicted"/>
<dbReference type="InterPro" id="IPR022445">
    <property type="entry name" value="Sortase_proteobact_type"/>
</dbReference>
<reference evidence="1 2" key="1">
    <citation type="submission" date="2021-05" db="EMBL/GenBank/DDBJ databases">
        <title>Draft genomes of bacteria isolated from model marine particles.</title>
        <authorList>
            <person name="Datta M.S."/>
            <person name="Schwartzman J.A."/>
            <person name="Enke T.N."/>
            <person name="Saavedra J."/>
            <person name="Cermak N."/>
            <person name="Cordero O.X."/>
        </authorList>
    </citation>
    <scope>NUCLEOTIDE SEQUENCE [LARGE SCALE GENOMIC DNA]</scope>
    <source>
        <strain evidence="1 2">D2M19</strain>
    </source>
</reference>
<dbReference type="Proteomes" id="UP000753376">
    <property type="component" value="Unassembled WGS sequence"/>
</dbReference>
<dbReference type="NCBIfam" id="TIGR01076">
    <property type="entry name" value="sortase_fam"/>
    <property type="match status" value="1"/>
</dbReference>
<keyword evidence="2" id="KW-1185">Reference proteome</keyword>
<organism evidence="1 2">
    <name type="scientific">Marinobacter salexigens</name>
    <dbReference type="NCBI Taxonomy" id="1925763"/>
    <lineage>
        <taxon>Bacteria</taxon>
        <taxon>Pseudomonadati</taxon>
        <taxon>Pseudomonadota</taxon>
        <taxon>Gammaproteobacteria</taxon>
        <taxon>Pseudomonadales</taxon>
        <taxon>Marinobacteraceae</taxon>
        <taxon>Marinobacter</taxon>
    </lineage>
</organism>
<protein>
    <submittedName>
        <fullName evidence="1">Class GN sortase</fullName>
        <ecNumber evidence="1">3.4.22.-</ecNumber>
    </submittedName>
</protein>
<sequence>MSRSLLLLITSSSMLLLFGLWVPVKAVVAQELLEIAWAESQARQTESRPWPWADTWPVAKLSMPELGSSMIVLAGVHGESLAFGPGQMMGGGGQQSAVVIAGHRDTHFRPLKQLEPGNELRLQSRDGRWKEYRVQTTRVVDSRTELIDTHKLPAGTLLLVTCYPFDSMDAGGPLRYVVEARVEGVARVVNVEGDHNQVLYSQAIMDEIDTVAGL</sequence>
<keyword evidence="1" id="KW-0378">Hydrolase</keyword>
<comment type="caution">
    <text evidence="1">The sequence shown here is derived from an EMBL/GenBank/DDBJ whole genome shotgun (WGS) entry which is preliminary data.</text>
</comment>
<dbReference type="CDD" id="cd05828">
    <property type="entry name" value="Sortase_D_1"/>
    <property type="match status" value="1"/>
</dbReference>
<gene>
    <name evidence="1" type="ORF">KO508_04030</name>
</gene>
<dbReference type="InterPro" id="IPR041999">
    <property type="entry name" value="Sortase_D_1"/>
</dbReference>
<dbReference type="RefSeq" id="WP_216007018.1">
    <property type="nucleotide sequence ID" value="NZ_JAHKPV010000001.1"/>
</dbReference>
<accession>A0ABS6A6K8</accession>
<evidence type="ECO:0000313" key="2">
    <source>
        <dbReference type="Proteomes" id="UP000753376"/>
    </source>
</evidence>
<dbReference type="NCBIfam" id="TIGR03784">
    <property type="entry name" value="marine_sortase"/>
    <property type="match status" value="1"/>
</dbReference>
<dbReference type="EC" id="3.4.22.-" evidence="1"/>
<dbReference type="InterPro" id="IPR005754">
    <property type="entry name" value="Sortase"/>
</dbReference>